<dbReference type="PANTHER" id="PTHR11567">
    <property type="entry name" value="ACID PHOSPHATASE-RELATED"/>
    <property type="match status" value="1"/>
</dbReference>
<comment type="caution">
    <text evidence="2">The sequence shown here is derived from an EMBL/GenBank/DDBJ whole genome shotgun (WGS) entry which is preliminary data.</text>
</comment>
<dbReference type="EMBL" id="JAUESC010000387">
    <property type="protein sequence ID" value="KAK0574367.1"/>
    <property type="molecule type" value="Genomic_DNA"/>
</dbReference>
<evidence type="ECO:0000256" key="1">
    <source>
        <dbReference type="SAM" id="MobiDB-lite"/>
    </source>
</evidence>
<dbReference type="GO" id="GO:0016791">
    <property type="term" value="F:phosphatase activity"/>
    <property type="evidence" value="ECO:0007669"/>
    <property type="project" value="TreeGrafter"/>
</dbReference>
<feature type="region of interest" description="Disordered" evidence="1">
    <location>
        <begin position="193"/>
        <end position="315"/>
    </location>
</feature>
<dbReference type="Proteomes" id="UP001168877">
    <property type="component" value="Unassembled WGS sequence"/>
</dbReference>
<dbReference type="PANTHER" id="PTHR11567:SF25">
    <property type="entry name" value="PROTEIN FRA10AC1"/>
    <property type="match status" value="1"/>
</dbReference>
<feature type="compositionally biased region" description="Basic and acidic residues" evidence="1">
    <location>
        <begin position="193"/>
        <end position="204"/>
    </location>
</feature>
<accession>A0AA39RL27</accession>
<feature type="compositionally biased region" description="Basic residues" evidence="1">
    <location>
        <begin position="219"/>
        <end position="232"/>
    </location>
</feature>
<name>A0AA39RL27_ACESA</name>
<keyword evidence="3" id="KW-1185">Reference proteome</keyword>
<feature type="compositionally biased region" description="Basic and acidic residues" evidence="1">
    <location>
        <begin position="246"/>
        <end position="285"/>
    </location>
</feature>
<evidence type="ECO:0000313" key="3">
    <source>
        <dbReference type="Proteomes" id="UP001168877"/>
    </source>
</evidence>
<proteinExistence type="predicted"/>
<dbReference type="AlphaFoldDB" id="A0AA39RL27"/>
<feature type="compositionally biased region" description="Acidic residues" evidence="1">
    <location>
        <begin position="236"/>
        <end position="245"/>
    </location>
</feature>
<dbReference type="InterPro" id="IPR019129">
    <property type="entry name" value="Folate-sensitive_fs_Fra10Ac1"/>
</dbReference>
<dbReference type="Pfam" id="PF09725">
    <property type="entry name" value="Fra10Ac1"/>
    <property type="match status" value="1"/>
</dbReference>
<evidence type="ECO:0008006" key="4">
    <source>
        <dbReference type="Google" id="ProtNLM"/>
    </source>
</evidence>
<dbReference type="InterPro" id="IPR050645">
    <property type="entry name" value="Histidine_acid_phosphatase"/>
</dbReference>
<reference evidence="2" key="1">
    <citation type="journal article" date="2022" name="Plant J.">
        <title>Strategies of tolerance reflected in two North American maple genomes.</title>
        <authorList>
            <person name="McEvoy S.L."/>
            <person name="Sezen U.U."/>
            <person name="Trouern-Trend A."/>
            <person name="McMahon S.M."/>
            <person name="Schaberg P.G."/>
            <person name="Yang J."/>
            <person name="Wegrzyn J.L."/>
            <person name="Swenson N.G."/>
        </authorList>
    </citation>
    <scope>NUCLEOTIDE SEQUENCE</scope>
    <source>
        <strain evidence="2">NS2018</strain>
    </source>
</reference>
<organism evidence="2 3">
    <name type="scientific">Acer saccharum</name>
    <name type="common">Sugar maple</name>
    <dbReference type="NCBI Taxonomy" id="4024"/>
    <lineage>
        <taxon>Eukaryota</taxon>
        <taxon>Viridiplantae</taxon>
        <taxon>Streptophyta</taxon>
        <taxon>Embryophyta</taxon>
        <taxon>Tracheophyta</taxon>
        <taxon>Spermatophyta</taxon>
        <taxon>Magnoliopsida</taxon>
        <taxon>eudicotyledons</taxon>
        <taxon>Gunneridae</taxon>
        <taxon>Pentapetalae</taxon>
        <taxon>rosids</taxon>
        <taxon>malvids</taxon>
        <taxon>Sapindales</taxon>
        <taxon>Sapindaceae</taxon>
        <taxon>Hippocastanoideae</taxon>
        <taxon>Acereae</taxon>
        <taxon>Acer</taxon>
    </lineage>
</organism>
<protein>
    <recommendedName>
        <fullName evidence="4">Protein FRA10AC1</fullName>
    </recommendedName>
</protein>
<evidence type="ECO:0000313" key="2">
    <source>
        <dbReference type="EMBL" id="KAK0574367.1"/>
    </source>
</evidence>
<sequence>MASFSSIKSRIFDREERKQQYQAHIRGLNAYDRHKKFLNDYVAIYRKEKSTNTKLPVKTDLDTIREGYRFIRSEEDDRDSSWEQRLVKRYYDKLFKEYCIADMSHYKSGKIGLRWRTDKEVMSGKGQFICGSKQCDEKNGLASYEVNFSYVEAGENKQALVKLVTCERCAEKLHYKRRKEKELLESREKEDYYKRMRDHSRSDQDSDEDYGEGKERRISSGRKQKGDHKRKREQSWSDDDGTDEEYDRRKGSSERIEKEVLRRNRDGSGDDNDRDKVYRGSQEKTKGKKASSSAANHNVDKDNDSFDEFLEGMFP</sequence>
<reference evidence="2" key="2">
    <citation type="submission" date="2023-06" db="EMBL/GenBank/DDBJ databases">
        <authorList>
            <person name="Swenson N.G."/>
            <person name="Wegrzyn J.L."/>
            <person name="Mcevoy S.L."/>
        </authorList>
    </citation>
    <scope>NUCLEOTIDE SEQUENCE</scope>
    <source>
        <strain evidence="2">NS2018</strain>
        <tissue evidence="2">Leaf</tissue>
    </source>
</reference>
<feature type="compositionally biased region" description="Acidic residues" evidence="1">
    <location>
        <begin position="305"/>
        <end position="315"/>
    </location>
</feature>
<gene>
    <name evidence="2" type="ORF">LWI29_022589</name>
</gene>